<feature type="non-terminal residue" evidence="3">
    <location>
        <position position="1"/>
    </location>
</feature>
<feature type="domain" description="Cerebral cavernous malformations 2 harmonin-homology" evidence="2">
    <location>
        <begin position="227"/>
        <end position="326"/>
    </location>
</feature>
<dbReference type="Pfam" id="PF16545">
    <property type="entry name" value="CCM2_C"/>
    <property type="match status" value="1"/>
</dbReference>
<dbReference type="Gene3D" id="2.30.29.30">
    <property type="entry name" value="Pleckstrin-homology domain (PH domain)/Phosphotyrosine-binding domain (PTB)"/>
    <property type="match status" value="1"/>
</dbReference>
<protein>
    <submittedName>
        <fullName evidence="3">Cerebral cavernous malformations 2 protein-like</fullName>
    </submittedName>
</protein>
<dbReference type="EMBL" id="KL216214">
    <property type="protein sequence ID" value="KFV68358.1"/>
    <property type="molecule type" value="Genomic_DNA"/>
</dbReference>
<dbReference type="PANTHER" id="PTHR21642:SF2">
    <property type="entry name" value="CEREBRAL CAVERNOUS MALFORMATIONS 2 PROTEIN-LIKE"/>
    <property type="match status" value="1"/>
</dbReference>
<dbReference type="InterPro" id="IPR032375">
    <property type="entry name" value="CCM2_C"/>
</dbReference>
<accession>A0A093GGP6</accession>
<dbReference type="STRING" id="118200.A0A093GGP6"/>
<organism evidence="3 4">
    <name type="scientific">Dryobates pubescens</name>
    <name type="common">Downy woodpecker</name>
    <name type="synonym">Picoides pubescens</name>
    <dbReference type="NCBI Taxonomy" id="118200"/>
    <lineage>
        <taxon>Eukaryota</taxon>
        <taxon>Metazoa</taxon>
        <taxon>Chordata</taxon>
        <taxon>Craniata</taxon>
        <taxon>Vertebrata</taxon>
        <taxon>Euteleostomi</taxon>
        <taxon>Archelosauria</taxon>
        <taxon>Archosauria</taxon>
        <taxon>Dinosauria</taxon>
        <taxon>Saurischia</taxon>
        <taxon>Theropoda</taxon>
        <taxon>Coelurosauria</taxon>
        <taxon>Aves</taxon>
        <taxon>Neognathae</taxon>
        <taxon>Neoaves</taxon>
        <taxon>Telluraves</taxon>
        <taxon>Coraciimorphae</taxon>
        <taxon>Piciformes</taxon>
        <taxon>Picidae</taxon>
        <taxon>Dryobates</taxon>
    </lineage>
</organism>
<dbReference type="InterPro" id="IPR026159">
    <property type="entry name" value="Malcavernin"/>
</dbReference>
<dbReference type="FunFam" id="1.20.1160.20:FF:000004">
    <property type="entry name" value="Cerebral cavernous malformation 2"/>
    <property type="match status" value="1"/>
</dbReference>
<dbReference type="PANTHER" id="PTHR21642">
    <property type="entry name" value="CEREBRAL CAVERNOUS MALFORMATIONS PROTEIN 2 HOMOLOG"/>
    <property type="match status" value="1"/>
</dbReference>
<reference evidence="3 4" key="1">
    <citation type="submission" date="2014-04" db="EMBL/GenBank/DDBJ databases">
        <title>Genome evolution of avian class.</title>
        <authorList>
            <person name="Zhang G."/>
            <person name="Li C."/>
        </authorList>
    </citation>
    <scope>NUCLEOTIDE SEQUENCE [LARGE SCALE GENOMIC DNA]</scope>
    <source>
        <strain evidence="3">BGI_N307</strain>
    </source>
</reference>
<dbReference type="GO" id="GO:0003007">
    <property type="term" value="P:heart morphogenesis"/>
    <property type="evidence" value="ECO:0007669"/>
    <property type="project" value="TreeGrafter"/>
</dbReference>
<dbReference type="Proteomes" id="UP000053875">
    <property type="component" value="Unassembled WGS sequence"/>
</dbReference>
<evidence type="ECO:0000313" key="3">
    <source>
        <dbReference type="EMBL" id="KFV68358.1"/>
    </source>
</evidence>
<evidence type="ECO:0000313" key="4">
    <source>
        <dbReference type="Proteomes" id="UP000053875"/>
    </source>
</evidence>
<sequence>QFLGHLTWVTSSLNPSSRDEVLQLLDTARQLKELPLQTTPEQDSILSLSARCLLLTWRDNEELILRIPTHEIAAASYLRDDALHLLILKTGVGIRAGWERRHAGSNPLDPQEPCPDAYSNLIILAVPNRDAGEESCALICQVFQIIYGDQSIECVDRAGYHYTSTPTRPWLSSRSDSCRTDGTYGYDADFSCCSSFNGSHETFEAYYSGTSSPSFHRSHHSLATACSGSDQSGTGLEQLQEYMVTLRNKLSPQEIQQFALLLREYRLGTPVQEYCAELLRLYGDRRKFLLLGMRPFIPDQDIGYFETFLESIGIREGGILTDSFGRIKRSMSNTSASAVRSYDSASLRSEAESFNRIITDITHDIEALARDEEEEEEEDNYL</sequence>
<name>A0A093GGP6_DRYPU</name>
<evidence type="ECO:0000259" key="2">
    <source>
        <dbReference type="Pfam" id="PF16545"/>
    </source>
</evidence>
<dbReference type="CDD" id="cd13516">
    <property type="entry name" value="HHD_CCM2"/>
    <property type="match status" value="1"/>
</dbReference>
<keyword evidence="4" id="KW-1185">Reference proteome</keyword>
<dbReference type="Gene3D" id="1.20.1160.20">
    <property type="match status" value="1"/>
</dbReference>
<proteinExistence type="inferred from homology"/>
<evidence type="ECO:0000256" key="1">
    <source>
        <dbReference type="ARBA" id="ARBA00010822"/>
    </source>
</evidence>
<dbReference type="InterPro" id="IPR011993">
    <property type="entry name" value="PH-like_dom_sf"/>
</dbReference>
<feature type="non-terminal residue" evidence="3">
    <location>
        <position position="382"/>
    </location>
</feature>
<comment type="similarity">
    <text evidence="1">Belongs to the CCM2 family.</text>
</comment>
<dbReference type="AlphaFoldDB" id="A0A093GGP6"/>
<gene>
    <name evidence="3" type="ORF">N307_02859</name>
</gene>